<dbReference type="GO" id="GO:0000428">
    <property type="term" value="C:DNA-directed RNA polymerase complex"/>
    <property type="evidence" value="ECO:0007669"/>
    <property type="project" value="UniProtKB-KW"/>
</dbReference>
<evidence type="ECO:0000256" key="2">
    <source>
        <dbReference type="ARBA" id="ARBA00022679"/>
    </source>
</evidence>
<evidence type="ECO:0000256" key="4">
    <source>
        <dbReference type="ARBA" id="ARBA00023163"/>
    </source>
</evidence>
<comment type="subunit">
    <text evidence="5">RNAP is composed of a core of 2 alpha, a beta and a beta' subunit. The core is associated with a delta subunit, and at least one of epsilon or omega. When a sigma factor is associated with the core the holoenzyme is formed, which can initiate transcription.</text>
</comment>
<dbReference type="OrthoDB" id="2147503at2"/>
<dbReference type="GO" id="GO:0006351">
    <property type="term" value="P:DNA-templated transcription"/>
    <property type="evidence" value="ECO:0007669"/>
    <property type="project" value="UniProtKB-UniRule"/>
</dbReference>
<keyword evidence="2 5" id="KW-0808">Transferase</keyword>
<evidence type="ECO:0000256" key="5">
    <source>
        <dbReference type="HAMAP-Rule" id="MF_01553"/>
    </source>
</evidence>
<dbReference type="Gene3D" id="3.10.20.730">
    <property type="entry name" value="RNAP, epsilon subunit-like"/>
    <property type="match status" value="1"/>
</dbReference>
<dbReference type="EC" id="2.7.7.6" evidence="5"/>
<protein>
    <recommendedName>
        <fullName evidence="5">DNA-directed RNA polymerase subunit epsilon</fullName>
        <shortName evidence="5">RNAP epsilon subunit</shortName>
        <ecNumber evidence="5">2.7.7.6</ecNumber>
    </recommendedName>
    <alternativeName>
        <fullName evidence="5">RNA polymerase epsilon subunit</fullName>
    </alternativeName>
    <alternativeName>
        <fullName evidence="5">Transcriptase subunit epsilon</fullName>
    </alternativeName>
</protein>
<dbReference type="HAMAP" id="MF_01553">
    <property type="entry name" value="RNApol_bact_RpoY"/>
    <property type="match status" value="1"/>
</dbReference>
<reference evidence="6 7" key="1">
    <citation type="submission" date="2019-09" db="EMBL/GenBank/DDBJ databases">
        <title>Complete Genome Sequence of Lactobacillus nenjiangensis SH-Y15, isolated from sauerkraut.</title>
        <authorList>
            <person name="Yang H."/>
        </authorList>
    </citation>
    <scope>NUCLEOTIDE SEQUENCE [LARGE SCALE GENOMIC DNA]</scope>
    <source>
        <strain evidence="6 7">SH-Y15</strain>
    </source>
</reference>
<accession>A0A5P1X498</accession>
<dbReference type="Proteomes" id="UP000325295">
    <property type="component" value="Chromosome"/>
</dbReference>
<dbReference type="InterPro" id="IPR009907">
    <property type="entry name" value="RpoY"/>
</dbReference>
<sequence length="70" mass="8383">MIFKVYYQETKVRNPKREDTLSMYVEADSLPAARVLVEENTDHNIEFIEQLSDKAFEYEKENPNFKMTTF</sequence>
<keyword evidence="3 5" id="KW-0548">Nucleotidyltransferase</keyword>
<dbReference type="Pfam" id="PF07288">
    <property type="entry name" value="RpoY"/>
    <property type="match status" value="1"/>
</dbReference>
<dbReference type="EMBL" id="CP043939">
    <property type="protein sequence ID" value="QER67724.1"/>
    <property type="molecule type" value="Genomic_DNA"/>
</dbReference>
<dbReference type="AlphaFoldDB" id="A0A5P1X498"/>
<keyword evidence="1 5" id="KW-0240">DNA-directed RNA polymerase</keyword>
<dbReference type="NCBIfam" id="NF010188">
    <property type="entry name" value="PRK13667.1"/>
    <property type="match status" value="1"/>
</dbReference>
<dbReference type="KEGG" id="lnn:F0161_07545"/>
<evidence type="ECO:0000256" key="1">
    <source>
        <dbReference type="ARBA" id="ARBA00022478"/>
    </source>
</evidence>
<comment type="function">
    <text evidence="5">A non-essential component of RNA polymerase (RNAP).</text>
</comment>
<name>A0A5P1X498_9LACO</name>
<comment type="catalytic activity">
    <reaction evidence="5">
        <text>RNA(n) + a ribonucleoside 5'-triphosphate = RNA(n+1) + diphosphate</text>
        <dbReference type="Rhea" id="RHEA:21248"/>
        <dbReference type="Rhea" id="RHEA-COMP:14527"/>
        <dbReference type="Rhea" id="RHEA-COMP:17342"/>
        <dbReference type="ChEBI" id="CHEBI:33019"/>
        <dbReference type="ChEBI" id="CHEBI:61557"/>
        <dbReference type="ChEBI" id="CHEBI:140395"/>
        <dbReference type="EC" id="2.7.7.6"/>
    </reaction>
</comment>
<dbReference type="RefSeq" id="WP_137602409.1">
    <property type="nucleotide sequence ID" value="NZ_BJEB01000049.1"/>
</dbReference>
<dbReference type="GO" id="GO:0003677">
    <property type="term" value="F:DNA binding"/>
    <property type="evidence" value="ECO:0007669"/>
    <property type="project" value="UniProtKB-UniRule"/>
</dbReference>
<evidence type="ECO:0000313" key="7">
    <source>
        <dbReference type="Proteomes" id="UP000325295"/>
    </source>
</evidence>
<keyword evidence="7" id="KW-1185">Reference proteome</keyword>
<evidence type="ECO:0000256" key="3">
    <source>
        <dbReference type="ARBA" id="ARBA00022695"/>
    </source>
</evidence>
<dbReference type="GO" id="GO:0003899">
    <property type="term" value="F:DNA-directed RNA polymerase activity"/>
    <property type="evidence" value="ECO:0007669"/>
    <property type="project" value="UniProtKB-UniRule"/>
</dbReference>
<proteinExistence type="inferred from homology"/>
<gene>
    <name evidence="5" type="primary">rpoY</name>
    <name evidence="6" type="ORF">F0161_07545</name>
</gene>
<keyword evidence="4 5" id="KW-0804">Transcription</keyword>
<comment type="similarity">
    <text evidence="5">Belongs to the RNA polymerase subunit epsilon family.</text>
</comment>
<evidence type="ECO:0000313" key="6">
    <source>
        <dbReference type="EMBL" id="QER67724.1"/>
    </source>
</evidence>
<organism evidence="6 7">
    <name type="scientific">Paucilactobacillus nenjiangensis</name>
    <dbReference type="NCBI Taxonomy" id="1296540"/>
    <lineage>
        <taxon>Bacteria</taxon>
        <taxon>Bacillati</taxon>
        <taxon>Bacillota</taxon>
        <taxon>Bacilli</taxon>
        <taxon>Lactobacillales</taxon>
        <taxon>Lactobacillaceae</taxon>
        <taxon>Paucilactobacillus</taxon>
    </lineage>
</organism>